<feature type="domain" description="AB hydrolase-1" evidence="1">
    <location>
        <begin position="55"/>
        <end position="168"/>
    </location>
</feature>
<reference evidence="2" key="2">
    <citation type="submission" date="2022-10" db="EMBL/GenBank/DDBJ databases">
        <authorList>
            <consortium name="ENA_rothamsted_submissions"/>
            <consortium name="culmorum"/>
            <person name="King R."/>
        </authorList>
    </citation>
    <scope>NUCLEOTIDE SEQUENCE</scope>
</reference>
<dbReference type="PRINTS" id="PR00111">
    <property type="entry name" value="ABHYDROLASE"/>
</dbReference>
<dbReference type="InterPro" id="IPR000073">
    <property type="entry name" value="AB_hydrolase_1"/>
</dbReference>
<evidence type="ECO:0000313" key="2">
    <source>
        <dbReference type="EMBL" id="CAH0751799.1"/>
    </source>
</evidence>
<dbReference type="PANTHER" id="PTHR46331">
    <property type="entry name" value="VALACYCLOVIR HYDROLASE"/>
    <property type="match status" value="1"/>
</dbReference>
<proteinExistence type="predicted"/>
<dbReference type="Proteomes" id="UP001153714">
    <property type="component" value="Chromosome 17"/>
</dbReference>
<dbReference type="Pfam" id="PF00561">
    <property type="entry name" value="Abhydrolase_1"/>
    <property type="match status" value="1"/>
</dbReference>
<dbReference type="PANTHER" id="PTHR46331:SF2">
    <property type="entry name" value="VALACYCLOVIR HYDROLASE"/>
    <property type="match status" value="1"/>
</dbReference>
<dbReference type="GO" id="GO:0017171">
    <property type="term" value="F:serine hydrolase activity"/>
    <property type="evidence" value="ECO:0007669"/>
    <property type="project" value="TreeGrafter"/>
</dbReference>
<dbReference type="EMBL" id="OU893348">
    <property type="protein sequence ID" value="CAH0751799.1"/>
    <property type="molecule type" value="Genomic_DNA"/>
</dbReference>
<accession>A0A9P0C3W2</accession>
<evidence type="ECO:0000313" key="3">
    <source>
        <dbReference type="Proteomes" id="UP001153714"/>
    </source>
</evidence>
<organism evidence="2 3">
    <name type="scientific">Diatraea saccharalis</name>
    <name type="common">sugarcane borer</name>
    <dbReference type="NCBI Taxonomy" id="40085"/>
    <lineage>
        <taxon>Eukaryota</taxon>
        <taxon>Metazoa</taxon>
        <taxon>Ecdysozoa</taxon>
        <taxon>Arthropoda</taxon>
        <taxon>Hexapoda</taxon>
        <taxon>Insecta</taxon>
        <taxon>Pterygota</taxon>
        <taxon>Neoptera</taxon>
        <taxon>Endopterygota</taxon>
        <taxon>Lepidoptera</taxon>
        <taxon>Glossata</taxon>
        <taxon>Ditrysia</taxon>
        <taxon>Pyraloidea</taxon>
        <taxon>Crambidae</taxon>
        <taxon>Crambinae</taxon>
        <taxon>Diatraea</taxon>
    </lineage>
</organism>
<dbReference type="SUPFAM" id="SSF53474">
    <property type="entry name" value="alpha/beta-Hydrolases"/>
    <property type="match status" value="1"/>
</dbReference>
<sequence>MLIKTLNRLLPSLNCKIIYGAAYSTATSSIPKEEKIKVGNCDVNYVKVGSGPHNILCMPGALGTIWTDFRPQVEGVDRDRFTVVAWDPPGYGKSRPPERTFPNDFYEKDAQYAYEFMKTLGISKFSLLGWSDGGISSLIFAAKYPETVHKLVVWGSNAFILPHELEVYKKIKDINTWSKRTREPMIEVYGEELFAKYWAQWVDGMISLYNEKRGNLCGEVLQHVKCPTLILYGEKDPMVDSSHASHLHTHITGSKLKLYPNGKHNIHLSHAEDFNKTVQEFLLQA</sequence>
<dbReference type="AlphaFoldDB" id="A0A9P0C3W2"/>
<evidence type="ECO:0000259" key="1">
    <source>
        <dbReference type="Pfam" id="PF00561"/>
    </source>
</evidence>
<dbReference type="InterPro" id="IPR029058">
    <property type="entry name" value="AB_hydrolase_fold"/>
</dbReference>
<reference evidence="2" key="1">
    <citation type="submission" date="2021-12" db="EMBL/GenBank/DDBJ databases">
        <authorList>
            <person name="King R."/>
        </authorList>
    </citation>
    <scope>NUCLEOTIDE SEQUENCE</scope>
</reference>
<gene>
    <name evidence="2" type="ORF">DIATSA_LOCUS4969</name>
</gene>
<protein>
    <recommendedName>
        <fullName evidence="1">AB hydrolase-1 domain-containing protein</fullName>
    </recommendedName>
</protein>
<keyword evidence="3" id="KW-1185">Reference proteome</keyword>
<dbReference type="OrthoDB" id="19657at2759"/>
<name>A0A9P0C3W2_9NEOP</name>
<dbReference type="Gene3D" id="3.40.50.1820">
    <property type="entry name" value="alpha/beta hydrolase"/>
    <property type="match status" value="1"/>
</dbReference>